<proteinExistence type="predicted"/>
<gene>
    <name evidence="1" type="ORF">UFOVP138_32</name>
</gene>
<evidence type="ECO:0000313" key="1">
    <source>
        <dbReference type="EMBL" id="CAB4132065.1"/>
    </source>
</evidence>
<name>A0A6J5LDL7_9CAUD</name>
<organism evidence="1">
    <name type="scientific">uncultured Caudovirales phage</name>
    <dbReference type="NCBI Taxonomy" id="2100421"/>
    <lineage>
        <taxon>Viruses</taxon>
        <taxon>Duplodnaviria</taxon>
        <taxon>Heunggongvirae</taxon>
        <taxon>Uroviricota</taxon>
        <taxon>Caudoviricetes</taxon>
        <taxon>Peduoviridae</taxon>
        <taxon>Maltschvirus</taxon>
        <taxon>Maltschvirus maltsch</taxon>
    </lineage>
</organism>
<accession>A0A6J5LDL7</accession>
<protein>
    <submittedName>
        <fullName evidence="1">Uncharacterized protein</fullName>
    </submittedName>
</protein>
<reference evidence="1" key="1">
    <citation type="submission" date="2020-04" db="EMBL/GenBank/DDBJ databases">
        <authorList>
            <person name="Chiriac C."/>
            <person name="Salcher M."/>
            <person name="Ghai R."/>
            <person name="Kavagutti S V."/>
        </authorList>
    </citation>
    <scope>NUCLEOTIDE SEQUENCE</scope>
</reference>
<dbReference type="EMBL" id="LR796256">
    <property type="protein sequence ID" value="CAB4132065.1"/>
    <property type="molecule type" value="Genomic_DNA"/>
</dbReference>
<sequence length="48" mass="5302">MSKPLSGEHLCLAHQGNYSHYAEHNCTICTQAKRIAELGAQISEMTVE</sequence>